<comment type="caution">
    <text evidence="2">The sequence shown here is derived from an EMBL/GenBank/DDBJ whole genome shotgun (WGS) entry which is preliminary data.</text>
</comment>
<reference evidence="2 3" key="1">
    <citation type="submission" date="2020-04" db="EMBL/GenBank/DDBJ databases">
        <title>MicrobeNet Type strains.</title>
        <authorList>
            <person name="Nicholson A.C."/>
        </authorList>
    </citation>
    <scope>NUCLEOTIDE SEQUENCE [LARGE SCALE GENOMIC DNA]</scope>
    <source>
        <strain evidence="2 3">ATCC BAA-277</strain>
    </source>
</reference>
<organism evidence="2 3">
    <name type="scientific">Actinomadura latina</name>
    <dbReference type="NCBI Taxonomy" id="163603"/>
    <lineage>
        <taxon>Bacteria</taxon>
        <taxon>Bacillati</taxon>
        <taxon>Actinomycetota</taxon>
        <taxon>Actinomycetes</taxon>
        <taxon>Streptosporangiales</taxon>
        <taxon>Thermomonosporaceae</taxon>
        <taxon>Actinomadura</taxon>
    </lineage>
</organism>
<feature type="compositionally biased region" description="Low complexity" evidence="1">
    <location>
        <begin position="1"/>
        <end position="22"/>
    </location>
</feature>
<dbReference type="AlphaFoldDB" id="A0A846Z2I1"/>
<evidence type="ECO:0000256" key="1">
    <source>
        <dbReference type="SAM" id="MobiDB-lite"/>
    </source>
</evidence>
<proteinExistence type="predicted"/>
<gene>
    <name evidence="2" type="ORF">HGB48_22265</name>
</gene>
<dbReference type="RefSeq" id="WP_157438053.1">
    <property type="nucleotide sequence ID" value="NZ_JAAXPI010000035.1"/>
</dbReference>
<evidence type="ECO:0000313" key="2">
    <source>
        <dbReference type="EMBL" id="NKZ06451.1"/>
    </source>
</evidence>
<feature type="region of interest" description="Disordered" evidence="1">
    <location>
        <begin position="1"/>
        <end position="29"/>
    </location>
</feature>
<dbReference type="Proteomes" id="UP000579250">
    <property type="component" value="Unassembled WGS sequence"/>
</dbReference>
<protein>
    <submittedName>
        <fullName evidence="2">Uncharacterized protein</fullName>
    </submittedName>
</protein>
<keyword evidence="3" id="KW-1185">Reference proteome</keyword>
<sequence>MNDAPGLSAPSSGPGSAVPASPRAHRDDLAADTARELALAEVRWSYDGECPPRPRRLAARRAPGGVAVPIRG</sequence>
<dbReference type="EMBL" id="JAAXPI010000035">
    <property type="protein sequence ID" value="NKZ06451.1"/>
    <property type="molecule type" value="Genomic_DNA"/>
</dbReference>
<evidence type="ECO:0000313" key="3">
    <source>
        <dbReference type="Proteomes" id="UP000579250"/>
    </source>
</evidence>
<name>A0A846Z2I1_9ACTN</name>
<accession>A0A846Z2I1</accession>